<evidence type="ECO:0000259" key="3">
    <source>
        <dbReference type="Pfam" id="PF12234"/>
    </source>
</evidence>
<gene>
    <name evidence="4" type="ORF">CYNAS_LOCUS9017</name>
</gene>
<dbReference type="EMBL" id="CATQJL010000223">
    <property type="protein sequence ID" value="CAJ0597034.1"/>
    <property type="molecule type" value="Genomic_DNA"/>
</dbReference>
<name>A0AA36M380_CYLNA</name>
<protein>
    <recommendedName>
        <fullName evidence="3">RAVE complex protein Rav1 C-terminal domain-containing protein</fullName>
    </recommendedName>
</protein>
<accession>A0AA36M380</accession>
<feature type="region of interest" description="Disordered" evidence="2">
    <location>
        <begin position="2123"/>
        <end position="2143"/>
    </location>
</feature>
<dbReference type="PANTHER" id="PTHR13950">
    <property type="entry name" value="RABCONNECTIN-RELATED"/>
    <property type="match status" value="1"/>
</dbReference>
<dbReference type="InterPro" id="IPR001680">
    <property type="entry name" value="WD40_rpt"/>
</dbReference>
<dbReference type="Pfam" id="PF12234">
    <property type="entry name" value="Rav1p_C"/>
    <property type="match status" value="2"/>
</dbReference>
<organism evidence="4 5">
    <name type="scientific">Cylicocyclus nassatus</name>
    <name type="common">Nematode worm</name>
    <dbReference type="NCBI Taxonomy" id="53992"/>
    <lineage>
        <taxon>Eukaryota</taxon>
        <taxon>Metazoa</taxon>
        <taxon>Ecdysozoa</taxon>
        <taxon>Nematoda</taxon>
        <taxon>Chromadorea</taxon>
        <taxon>Rhabditida</taxon>
        <taxon>Rhabditina</taxon>
        <taxon>Rhabditomorpha</taxon>
        <taxon>Strongyloidea</taxon>
        <taxon>Strongylidae</taxon>
        <taxon>Cylicocyclus</taxon>
    </lineage>
</organism>
<evidence type="ECO:0000256" key="1">
    <source>
        <dbReference type="PROSITE-ProRule" id="PRU00221"/>
    </source>
</evidence>
<proteinExistence type="predicted"/>
<dbReference type="SUPFAM" id="SSF50978">
    <property type="entry name" value="WD40 repeat-like"/>
    <property type="match status" value="2"/>
</dbReference>
<dbReference type="FunFam" id="2.130.10.10:FF:000651">
    <property type="entry name" value="RaBConnectin related"/>
    <property type="match status" value="1"/>
</dbReference>
<dbReference type="InterPro" id="IPR052208">
    <property type="entry name" value="DmX-like/RAVE_component"/>
</dbReference>
<dbReference type="Gene3D" id="2.130.10.10">
    <property type="entry name" value="YVTN repeat-like/Quinoprotein amine dehydrogenase"/>
    <property type="match status" value="1"/>
</dbReference>
<dbReference type="InterPro" id="IPR022033">
    <property type="entry name" value="Rav1p_C"/>
</dbReference>
<feature type="repeat" description="WD" evidence="1">
    <location>
        <begin position="2421"/>
        <end position="2462"/>
    </location>
</feature>
<comment type="caution">
    <text evidence="4">The sequence shown here is derived from an EMBL/GenBank/DDBJ whole genome shotgun (WGS) entry which is preliminary data.</text>
</comment>
<evidence type="ECO:0000313" key="5">
    <source>
        <dbReference type="Proteomes" id="UP001176961"/>
    </source>
</evidence>
<dbReference type="Proteomes" id="UP001176961">
    <property type="component" value="Unassembled WGS sequence"/>
</dbReference>
<dbReference type="GO" id="GO:0043291">
    <property type="term" value="C:RAVE complex"/>
    <property type="evidence" value="ECO:0007669"/>
    <property type="project" value="TreeGrafter"/>
</dbReference>
<dbReference type="PROSITE" id="PS50082">
    <property type="entry name" value="WD_REPEATS_2"/>
    <property type="match status" value="3"/>
</dbReference>
<dbReference type="SMART" id="SM00320">
    <property type="entry name" value="WD40"/>
    <property type="match status" value="8"/>
</dbReference>
<feature type="repeat" description="WD" evidence="1">
    <location>
        <begin position="2611"/>
        <end position="2636"/>
    </location>
</feature>
<keyword evidence="1" id="KW-0853">WD repeat</keyword>
<dbReference type="InterPro" id="IPR036322">
    <property type="entry name" value="WD40_repeat_dom_sf"/>
</dbReference>
<dbReference type="GO" id="GO:0007035">
    <property type="term" value="P:vacuolar acidification"/>
    <property type="evidence" value="ECO:0007669"/>
    <property type="project" value="TreeGrafter"/>
</dbReference>
<dbReference type="Pfam" id="PF00400">
    <property type="entry name" value="WD40"/>
    <property type="match status" value="2"/>
</dbReference>
<sequence>MPIPHQVLTGALNRGESVYAVGNTEWTTFIACAVGSNVAVLRDDLSRVQVISGCLHDTEHRVNSVSCCQASGKIAAVYGNIIRIFEPKAVTYKDEHDDFFNHRWVEIHCLTVEKPVDLVRWNLNGMRLTLVMGDKLVFYQQRCLSRMAGAYTNLSVLHTPENKQAQHDHSWDDVWSTQLAHAPKYIEYSPDGVFLAVAGEYDHTVKIFFEEIEHDNPNRLSLGYVTLHHPSIVLGFEWRRLGRYVTSACVQAVLITWCEDKVTRIWKETPLSELSSPDLSDVTGQPYRCKCWSRKIRSDWNKINKKLEIAGSQFGQQSRANVQFHLAATIDVKAVNGVVLCEPLHLHWMNNKELEFDIEIEKLLSEAVCLENNRLDRGSMGLHVTGSPARECSPFSSDLHPEKVKLKDSIDTFSRNAFDLKLEILLGRWIRSTDVLFAVHPVDGSFLTWTVEWLDDANRQAIVSFTSILPAAIPVIDASSIHPTVHTFIPQKYTYNVYRKKEDCEEDGRTSNGVCLLTNHENGSLNLWHMTMDGNTTLGKVRCITHISRMCGHRFCVTQVVAHPLLPLLLTVSQSRCSQADGTAENSEVVLWRTSPIGPLCKTGGVKELARIISPIHLGVRTAWIPALLPKCCFIVSDGENLVIYQANVRVRDLVELDNSTKENESPVASLSTTKLSQKFTSTSPHQLHTCVVEVGRISGAVSATSELLSLHVIPEHIVGVACFCRGEDHPYVGSVVEQCKSASYGEQFFVVLVERGSEYDTFAVHSLELMSSHRQPLLEIGHKPCDGAFSQELSQFYNAELNLESEKICHQRVPLPFGVHITAAVPASGHLPSSSFYPFCQAPFILCTSGDDDVLRFWRCGIAKASAVVKCEWKEWAMINSQSGEVKLVGKIFSISAAYCGRIAYAYSRETGSLENANIADVEIVVFECESSGGIEWMKEDTISLKDVLIPDVSATISLSPALVDSAAEFSTSSQTVKEAILLDWVSTENGSHILIVGTTRAVCIYTQAMCDSEQSDTSVSLLTPKEASSRLVRWVCARVVEIQAAYGLPGVLTSLGCTRDGLLIVGIQSEMRVYDQWNLQRPGNEQLFHHDAGNSQAFKARSHLPSTLNQLQKRRATASNSQLISDATEKTFSSTTATYSLVSDGLFEAARLAFPVLPQYHPKQLNALLHAGKRKRVESILLHIIEVLKQNEAVVSASTRRMSTADDTCDEIASGLEKYLARNYCKIDSFPMLPLHVLYDSDTETNEYSGKEKDDYKKYETLFSTDKMDSAISNVSLQNYHSPTAFTAQHNRLLVELLTHTQLPGISDTDQMHLFAIADTLSQFTTDVMSSSKDTVGGAAAHGYAVASTGMGALDECGQRYLMALKRHEYLLHCLPEKERVELKVAGLASSDIIWALHSETVPELLDAISCLQKINPTWDEMRSLGVGWWLKHTVSLKAFVEKLAKAAFQQNQDPMDSSLYYLALKKKTFLSHLFKTVRNSQMASFFMQDFSTEYWKKVAAKNAFVLMSKQRFHHAAAFFLLSGSLKDAVQTILCKCHDLQLAMVVLRLYEANIDAQHSMLKEMLCREVLGQTSKEFEQMCGEEYEDATIAADADKDPFVRSMAYWHLKDYSRALRTLVQEVHRDQSHCYTLSDIFSFYSYLRKHPLVIRQRHTNTAQVASDEQFVAVRNQACTTMERRLYFRAAVGHMVFGCPMLALDVLSQLPKRSNTEDHDAVDGIAQQLKFKAFLRVLTEEMLEIVGSFDGDAVQLRSQLRLWLEKEVEVLKNFCVYESPLNICDFSCGSGMNDGLEISGLKSATERRSWLLDNQDLLRSLISFCALYSGHNHRLGSALFEFSLLFTETQTNNDLVKLSEPASDSTSLPPLFASVLWAGIFFETPLNLIEYQCHDLLSTILDLTNITEVDEYLKKAYTLYNSGVSLSSCLYQSLCDLDQCFMDSSDVGKHGASSYGPGVTNDFRISAPPSRWPENASFGRGKFSKSLRFRQLLTECFSAVTMSLFCYALVRYDSQWLYRLAAHQIDDLQFSLLFGGAGEEKLRAKPPVRPPRPSALAKKFGQNRVVNADVSSEPNSHVNEEELSLGTTEMGLSTLHVRLLTKWVPPRNDLVHFFADKPIQSTIHGMRAHYDSEDSSSSTSMSESEDDNIGKAYSSSYAWQLLRLVLVEQQIHRIRQFLTLTGFDPNDALDLSPQINALLDLLSRWSSQLHYTLQMYPGGCPSNLLPNMIVDTNDSSSFSKKYAMITEENNTPFKSEDPRVVSLKRLWSYLVHQDHLKHLFIRHIFSAQSLQEQLVECSDTSAGEGAQPLPGAFKIFHKDSEPIVAFACNQEKLGWLVVSTGRELQELDLSGVFEKWSDTSSWLYNRSELDVSLSTAYRDLLKENDDYQLVAEDAYGTESPDSPNTAMKITPWIIDRSRMGVQKIFKRKIQGIRKIDSHPTSPYYVTGSSNGSIRVWEWNAGQPVYTARADGQHAKVAKVTFSCNGNKFAAVDGDGLLCLWQVDTSTEHRKPFFSQRCHSKSASDVRFVDHSSTVLITAGNSSGDSNLALWDTLLSQSSALVHSWVAHPEGATAVMYLPRQQTIVSGGRHGDLCLWDIRKCQLRETVRAFDSHEVVNALVTDPTRNLIVAGSSDGNIKIWSADVDLQLIHCFSGEHVAKSGFSLRQVAQSTVQGVQQLYIDQELRLFSSGADGCLKFRALQHYIT</sequence>
<feature type="domain" description="RAVE complex protein Rav1 C-terminal" evidence="3">
    <location>
        <begin position="1355"/>
        <end position="1701"/>
    </location>
</feature>
<feature type="repeat" description="WD" evidence="1">
    <location>
        <begin position="2560"/>
        <end position="2601"/>
    </location>
</feature>
<dbReference type="InterPro" id="IPR015943">
    <property type="entry name" value="WD40/YVTN_repeat-like_dom_sf"/>
</dbReference>
<reference evidence="4" key="1">
    <citation type="submission" date="2023-07" db="EMBL/GenBank/DDBJ databases">
        <authorList>
            <consortium name="CYATHOMIX"/>
        </authorList>
    </citation>
    <scope>NUCLEOTIDE SEQUENCE</scope>
    <source>
        <strain evidence="4">N/A</strain>
    </source>
</reference>
<keyword evidence="5" id="KW-1185">Reference proteome</keyword>
<feature type="domain" description="RAVE complex protein Rav1 C-terminal" evidence="3">
    <location>
        <begin position="970"/>
        <end position="1329"/>
    </location>
</feature>
<evidence type="ECO:0000256" key="2">
    <source>
        <dbReference type="SAM" id="MobiDB-lite"/>
    </source>
</evidence>
<evidence type="ECO:0000313" key="4">
    <source>
        <dbReference type="EMBL" id="CAJ0597034.1"/>
    </source>
</evidence>
<dbReference type="PANTHER" id="PTHR13950:SF9">
    <property type="entry name" value="RABCONNECTIN-3A"/>
    <property type="match status" value="1"/>
</dbReference>